<accession>A0A2K1JNX7</accession>
<evidence type="ECO:0000313" key="3">
    <source>
        <dbReference type="EnsemblPlants" id="Pp3c12_90V3.1"/>
    </source>
</evidence>
<feature type="region of interest" description="Disordered" evidence="1">
    <location>
        <begin position="187"/>
        <end position="207"/>
    </location>
</feature>
<evidence type="ECO:0000313" key="4">
    <source>
        <dbReference type="Proteomes" id="UP000006727"/>
    </source>
</evidence>
<evidence type="ECO:0000313" key="2">
    <source>
        <dbReference type="EMBL" id="PNR43268.1"/>
    </source>
</evidence>
<feature type="compositionally biased region" description="Low complexity" evidence="1">
    <location>
        <begin position="250"/>
        <end position="263"/>
    </location>
</feature>
<dbReference type="PaxDb" id="3218-PP1S205_5V6.1"/>
<gene>
    <name evidence="2" type="ORF">PHYPA_015648</name>
</gene>
<reference evidence="2 4" key="2">
    <citation type="journal article" date="2018" name="Plant J.">
        <title>The Physcomitrella patens chromosome-scale assembly reveals moss genome structure and evolution.</title>
        <authorList>
            <person name="Lang D."/>
            <person name="Ullrich K.K."/>
            <person name="Murat F."/>
            <person name="Fuchs J."/>
            <person name="Jenkins J."/>
            <person name="Haas F.B."/>
            <person name="Piednoel M."/>
            <person name="Gundlach H."/>
            <person name="Van Bel M."/>
            <person name="Meyberg R."/>
            <person name="Vives C."/>
            <person name="Morata J."/>
            <person name="Symeonidi A."/>
            <person name="Hiss M."/>
            <person name="Muchero W."/>
            <person name="Kamisugi Y."/>
            <person name="Saleh O."/>
            <person name="Blanc G."/>
            <person name="Decker E.L."/>
            <person name="van Gessel N."/>
            <person name="Grimwood J."/>
            <person name="Hayes R.D."/>
            <person name="Graham S.W."/>
            <person name="Gunter L.E."/>
            <person name="McDaniel S.F."/>
            <person name="Hoernstein S.N.W."/>
            <person name="Larsson A."/>
            <person name="Li F.W."/>
            <person name="Perroud P.F."/>
            <person name="Phillips J."/>
            <person name="Ranjan P."/>
            <person name="Rokshar D.S."/>
            <person name="Rothfels C.J."/>
            <person name="Schneider L."/>
            <person name="Shu S."/>
            <person name="Stevenson D.W."/>
            <person name="Thummler F."/>
            <person name="Tillich M."/>
            <person name="Villarreal Aguilar J.C."/>
            <person name="Widiez T."/>
            <person name="Wong G.K."/>
            <person name="Wymore A."/>
            <person name="Zhang Y."/>
            <person name="Zimmer A.D."/>
            <person name="Quatrano R.S."/>
            <person name="Mayer K.F.X."/>
            <person name="Goodstein D."/>
            <person name="Casacuberta J.M."/>
            <person name="Vandepoele K."/>
            <person name="Reski R."/>
            <person name="Cuming A.C."/>
            <person name="Tuskan G.A."/>
            <person name="Maumus F."/>
            <person name="Salse J."/>
            <person name="Schmutz J."/>
            <person name="Rensing S.A."/>
        </authorList>
    </citation>
    <scope>NUCLEOTIDE SEQUENCE [LARGE SCALE GENOMIC DNA]</scope>
    <source>
        <strain evidence="3 4">cv. Gransden 2004</strain>
    </source>
</reference>
<dbReference type="Proteomes" id="UP000006727">
    <property type="component" value="Chromosome 12"/>
</dbReference>
<name>A0A2K1JNX7_PHYPA</name>
<dbReference type="EMBL" id="ABEU02000012">
    <property type="protein sequence ID" value="PNR43268.1"/>
    <property type="molecule type" value="Genomic_DNA"/>
</dbReference>
<feature type="region of interest" description="Disordered" evidence="1">
    <location>
        <begin position="250"/>
        <end position="273"/>
    </location>
</feature>
<keyword evidence="4" id="KW-1185">Reference proteome</keyword>
<reference evidence="3" key="3">
    <citation type="submission" date="2020-12" db="UniProtKB">
        <authorList>
            <consortium name="EnsemblPlants"/>
        </authorList>
    </citation>
    <scope>IDENTIFICATION</scope>
</reference>
<dbReference type="InParanoid" id="A0A2K1JNX7"/>
<dbReference type="Gramene" id="Pp3c12_90V3.1">
    <property type="protein sequence ID" value="Pp3c12_90V3.1"/>
    <property type="gene ID" value="Pp3c12_90"/>
</dbReference>
<evidence type="ECO:0000256" key="1">
    <source>
        <dbReference type="SAM" id="MobiDB-lite"/>
    </source>
</evidence>
<dbReference type="AlphaFoldDB" id="A0A2K1JNX7"/>
<protein>
    <submittedName>
        <fullName evidence="2 3">Uncharacterized protein</fullName>
    </submittedName>
</protein>
<sequence>MPTTGVMSSSMLTSQSTGNLIQSGAGIVRGINNMMPTSGSNSNVLNTMGRGAGIIMPTPGTSSNMRPILELQNMWNMSGSTILPFLGVSSSNPSLGSQHALGNARMAQNGHIPSSLGMKVGSQMIPTPELNSSQGMEISIVSSAGLGLPHAGVGTGQLQQQQQQQFGVGAGNHKYVGMSGQLNGGLISGAQQQKPGSTIGKLNGGMNNRITQSNGQLLMNGTANLHTPTAYLNTSQYPSLHHRMYQQQVQQLQQQQQQHQRPQTLRIQSPLPNPMAPRTGNSYAMNATDLAGGSFPSAGLASNNLGMTSIANSQVPKMIPVPGLPSQQTLQQQELQHQQAIPQQHIQQCHDFSASAAWSAVK</sequence>
<dbReference type="EnsemblPlants" id="Pp3c12_90V3.1">
    <property type="protein sequence ID" value="Pp3c12_90V3.1"/>
    <property type="gene ID" value="Pp3c12_90"/>
</dbReference>
<organism evidence="2">
    <name type="scientific">Physcomitrium patens</name>
    <name type="common">Spreading-leaved earth moss</name>
    <name type="synonym">Physcomitrella patens</name>
    <dbReference type="NCBI Taxonomy" id="3218"/>
    <lineage>
        <taxon>Eukaryota</taxon>
        <taxon>Viridiplantae</taxon>
        <taxon>Streptophyta</taxon>
        <taxon>Embryophyta</taxon>
        <taxon>Bryophyta</taxon>
        <taxon>Bryophytina</taxon>
        <taxon>Bryopsida</taxon>
        <taxon>Funariidae</taxon>
        <taxon>Funariales</taxon>
        <taxon>Funariaceae</taxon>
        <taxon>Physcomitrium</taxon>
    </lineage>
</organism>
<proteinExistence type="predicted"/>
<reference evidence="2 4" key="1">
    <citation type="journal article" date="2008" name="Science">
        <title>The Physcomitrella genome reveals evolutionary insights into the conquest of land by plants.</title>
        <authorList>
            <person name="Rensing S."/>
            <person name="Lang D."/>
            <person name="Zimmer A."/>
            <person name="Terry A."/>
            <person name="Salamov A."/>
            <person name="Shapiro H."/>
            <person name="Nishiyama T."/>
            <person name="Perroud P.-F."/>
            <person name="Lindquist E."/>
            <person name="Kamisugi Y."/>
            <person name="Tanahashi T."/>
            <person name="Sakakibara K."/>
            <person name="Fujita T."/>
            <person name="Oishi K."/>
            <person name="Shin-I T."/>
            <person name="Kuroki Y."/>
            <person name="Toyoda A."/>
            <person name="Suzuki Y."/>
            <person name="Hashimoto A."/>
            <person name="Yamaguchi K."/>
            <person name="Sugano A."/>
            <person name="Kohara Y."/>
            <person name="Fujiyama A."/>
            <person name="Anterola A."/>
            <person name="Aoki S."/>
            <person name="Ashton N."/>
            <person name="Barbazuk W.B."/>
            <person name="Barker E."/>
            <person name="Bennetzen J."/>
            <person name="Bezanilla M."/>
            <person name="Blankenship R."/>
            <person name="Cho S.H."/>
            <person name="Dutcher S."/>
            <person name="Estelle M."/>
            <person name="Fawcett J.A."/>
            <person name="Gundlach H."/>
            <person name="Hanada K."/>
            <person name="Heyl A."/>
            <person name="Hicks K.A."/>
            <person name="Hugh J."/>
            <person name="Lohr M."/>
            <person name="Mayer K."/>
            <person name="Melkozernov A."/>
            <person name="Murata T."/>
            <person name="Nelson D."/>
            <person name="Pils B."/>
            <person name="Prigge M."/>
            <person name="Reiss B."/>
            <person name="Renner T."/>
            <person name="Rombauts S."/>
            <person name="Rushton P."/>
            <person name="Sanderfoot A."/>
            <person name="Schween G."/>
            <person name="Shiu S.-H."/>
            <person name="Stueber K."/>
            <person name="Theodoulou F.L."/>
            <person name="Tu H."/>
            <person name="Van de Peer Y."/>
            <person name="Verrier P.J."/>
            <person name="Waters E."/>
            <person name="Wood A."/>
            <person name="Yang L."/>
            <person name="Cove D."/>
            <person name="Cuming A."/>
            <person name="Hasebe M."/>
            <person name="Lucas S."/>
            <person name="Mishler D.B."/>
            <person name="Reski R."/>
            <person name="Grigoriev I."/>
            <person name="Quatrano R.S."/>
            <person name="Boore J.L."/>
        </authorList>
    </citation>
    <scope>NUCLEOTIDE SEQUENCE [LARGE SCALE GENOMIC DNA]</scope>
    <source>
        <strain evidence="3 4">cv. Gransden 2004</strain>
    </source>
</reference>